<evidence type="ECO:0000256" key="1">
    <source>
        <dbReference type="SAM" id="Coils"/>
    </source>
</evidence>
<protein>
    <recommendedName>
        <fullName evidence="8">Reverse transcriptase domain-containing protein</fullName>
    </recommendedName>
</protein>
<dbReference type="Gene3D" id="3.30.70.270">
    <property type="match status" value="2"/>
</dbReference>
<feature type="domain" description="Reverse transcriptase" evidence="3">
    <location>
        <begin position="599"/>
        <end position="701"/>
    </location>
</feature>
<dbReference type="PANTHER" id="PTHR33064">
    <property type="entry name" value="POL PROTEIN"/>
    <property type="match status" value="1"/>
</dbReference>
<name>A0A8J5YT87_9ROSI</name>
<evidence type="ECO:0000259" key="3">
    <source>
        <dbReference type="Pfam" id="PF00078"/>
    </source>
</evidence>
<feature type="domain" description="Ty3 transposon capsid-like protein" evidence="5">
    <location>
        <begin position="151"/>
        <end position="274"/>
    </location>
</feature>
<organism evidence="6 7">
    <name type="scientific">Gossypium anomalum</name>
    <dbReference type="NCBI Taxonomy" id="47600"/>
    <lineage>
        <taxon>Eukaryota</taxon>
        <taxon>Viridiplantae</taxon>
        <taxon>Streptophyta</taxon>
        <taxon>Embryophyta</taxon>
        <taxon>Tracheophyta</taxon>
        <taxon>Spermatophyta</taxon>
        <taxon>Magnoliopsida</taxon>
        <taxon>eudicotyledons</taxon>
        <taxon>Gunneridae</taxon>
        <taxon>Pentapetalae</taxon>
        <taxon>rosids</taxon>
        <taxon>malvids</taxon>
        <taxon>Malvales</taxon>
        <taxon>Malvaceae</taxon>
        <taxon>Malvoideae</taxon>
        <taxon>Gossypium</taxon>
    </lineage>
</organism>
<dbReference type="AlphaFoldDB" id="A0A8J5YT87"/>
<sequence length="809" mass="91797">MAGDSVSTRLQKEVGNMQQEISKIQEEIARLETKMETWLQEFKGEFREDLQAMLGQYFGPPPKGSPENGAMDQGKGVLEAPPKFLPKDTEHPPAPRDPLVADASSVHLRPQTFVAGASANISRLECPRFDGTDFRGWWTKLEQYFDAEGTPDSSKIRVVMLNLEGLALKWHHFYSQHNGGLQILTWPAYMKSLQDRFGFGQFGNPMRELVNLKQQGTIEQYQDAFVGLLNQLHLLESYALSIFLSNLKVEIGHYLDLFKPSTLMEAFQLARKIEVLLSYSTKGYGITTSGISSPRVLSNPSVTSRYSSSPTRVISAGHKCTKSQLYQLFLEPLSDSEAKDFHECSKKLEESVTKEENPKSPMISLHALTGLQGHNTMRVAARVGSYWAIILVDPGSTYNFIDTRLVNKLLLPVMNQEQLKVSVANRNCLFTRGMCKRVSWEVQNYRFETDFMVLPLKNCDMVLGVQWLLALGDIISGSLTMQFEIKGTPCVIQVVGALYSSTEFPEQVTLSTKKVKDPNDRLQKLLVEFADIFQVPKGLPPHRLQYHRITLKGEGVVVKIRPYQYPSIQKNKMEKLIQEMLQAGIIRDSTNSFASPIVMEPYVYKIAFWTHKEHYEFLVTPFGLTNAPSSFQALMNSFFKPMLRKFVLVFFDDILVYSTSWSEHLQHLSSVLLILREQQLYAKQTKCCFGSSQIQYLGHILHAKTISMDTTNIDCISSWPTPRLAKELRSFLGLSRYYRRFIRNYGVIAKPLTDLLKKNSWGWSKQATEVFQVLKRALTTASVLVLPNFQLEFTVDTNASGFGIEAVLQ</sequence>
<dbReference type="EMBL" id="JAHUZN010000004">
    <property type="protein sequence ID" value="KAG8495806.1"/>
    <property type="molecule type" value="Genomic_DNA"/>
</dbReference>
<dbReference type="Pfam" id="PF08284">
    <property type="entry name" value="RVP_2"/>
    <property type="match status" value="1"/>
</dbReference>
<evidence type="ECO:0008006" key="8">
    <source>
        <dbReference type="Google" id="ProtNLM"/>
    </source>
</evidence>
<keyword evidence="7" id="KW-1185">Reference proteome</keyword>
<dbReference type="CDD" id="cd01647">
    <property type="entry name" value="RT_LTR"/>
    <property type="match status" value="1"/>
</dbReference>
<evidence type="ECO:0000259" key="5">
    <source>
        <dbReference type="Pfam" id="PF19259"/>
    </source>
</evidence>
<dbReference type="Proteomes" id="UP000701853">
    <property type="component" value="Chromosome 4"/>
</dbReference>
<reference evidence="6 7" key="1">
    <citation type="journal article" date="2021" name="bioRxiv">
        <title>The Gossypium anomalum genome as a resource for cotton improvement and evolutionary analysis of hybrid incompatibility.</title>
        <authorList>
            <person name="Grover C.E."/>
            <person name="Yuan D."/>
            <person name="Arick M.A."/>
            <person name="Miller E.R."/>
            <person name="Hu G."/>
            <person name="Peterson D.G."/>
            <person name="Wendel J.F."/>
            <person name="Udall J.A."/>
        </authorList>
    </citation>
    <scope>NUCLEOTIDE SEQUENCE [LARGE SCALE GENOMIC DNA]</scope>
    <source>
        <strain evidence="6">JFW-Udall</strain>
        <tissue evidence="6">Leaf</tissue>
    </source>
</reference>
<dbReference type="Gene3D" id="2.40.70.10">
    <property type="entry name" value="Acid Proteases"/>
    <property type="match status" value="1"/>
</dbReference>
<gene>
    <name evidence="6" type="ORF">CXB51_007710</name>
</gene>
<proteinExistence type="predicted"/>
<dbReference type="SUPFAM" id="SSF50630">
    <property type="entry name" value="Acid proteases"/>
    <property type="match status" value="1"/>
</dbReference>
<dbReference type="SUPFAM" id="SSF56672">
    <property type="entry name" value="DNA/RNA polymerases"/>
    <property type="match status" value="1"/>
</dbReference>
<dbReference type="InterPro" id="IPR021109">
    <property type="entry name" value="Peptidase_aspartic_dom_sf"/>
</dbReference>
<dbReference type="Pfam" id="PF19259">
    <property type="entry name" value="Ty3_capsid"/>
    <property type="match status" value="1"/>
</dbReference>
<dbReference type="Pfam" id="PF00078">
    <property type="entry name" value="RVT_1"/>
    <property type="match status" value="1"/>
</dbReference>
<dbReference type="Gene3D" id="3.10.10.10">
    <property type="entry name" value="HIV Type 1 Reverse Transcriptase, subunit A, domain 1"/>
    <property type="match status" value="2"/>
</dbReference>
<dbReference type="PANTHER" id="PTHR33064:SF37">
    <property type="entry name" value="RIBONUCLEASE H"/>
    <property type="match status" value="1"/>
</dbReference>
<dbReference type="OrthoDB" id="1305335at2759"/>
<dbReference type="Pfam" id="PF17919">
    <property type="entry name" value="RT_RNaseH_2"/>
    <property type="match status" value="1"/>
</dbReference>
<dbReference type="CDD" id="cd00303">
    <property type="entry name" value="retropepsin_like"/>
    <property type="match status" value="1"/>
</dbReference>
<comment type="caution">
    <text evidence="6">The sequence shown here is derived from an EMBL/GenBank/DDBJ whole genome shotgun (WGS) entry which is preliminary data.</text>
</comment>
<dbReference type="InterPro" id="IPR045358">
    <property type="entry name" value="Ty3_capsid"/>
</dbReference>
<dbReference type="FunFam" id="3.30.70.270:FF:000020">
    <property type="entry name" value="Transposon Tf2-6 polyprotein-like Protein"/>
    <property type="match status" value="1"/>
</dbReference>
<evidence type="ECO:0000313" key="6">
    <source>
        <dbReference type="EMBL" id="KAG8495806.1"/>
    </source>
</evidence>
<feature type="compositionally biased region" description="Basic and acidic residues" evidence="2">
    <location>
        <begin position="85"/>
        <end position="94"/>
    </location>
</feature>
<dbReference type="InterPro" id="IPR043502">
    <property type="entry name" value="DNA/RNA_pol_sf"/>
</dbReference>
<feature type="region of interest" description="Disordered" evidence="2">
    <location>
        <begin position="58"/>
        <end position="100"/>
    </location>
</feature>
<feature type="domain" description="Reverse transcriptase/retrotransposon-derived protein RNase H-like" evidence="4">
    <location>
        <begin position="763"/>
        <end position="808"/>
    </location>
</feature>
<keyword evidence="1" id="KW-0175">Coiled coil</keyword>
<dbReference type="FunFam" id="3.30.70.270:FF:000003">
    <property type="entry name" value="Transposon Ty3-G Gag-Pol polyprotein"/>
    <property type="match status" value="1"/>
</dbReference>
<accession>A0A8J5YT87</accession>
<evidence type="ECO:0000256" key="2">
    <source>
        <dbReference type="SAM" id="MobiDB-lite"/>
    </source>
</evidence>
<dbReference type="InterPro" id="IPR041577">
    <property type="entry name" value="RT_RNaseH_2"/>
</dbReference>
<feature type="coiled-coil region" evidence="1">
    <location>
        <begin position="7"/>
        <end position="41"/>
    </location>
</feature>
<dbReference type="InterPro" id="IPR000477">
    <property type="entry name" value="RT_dom"/>
</dbReference>
<dbReference type="InterPro" id="IPR043128">
    <property type="entry name" value="Rev_trsase/Diguanyl_cyclase"/>
</dbReference>
<dbReference type="InterPro" id="IPR051320">
    <property type="entry name" value="Viral_Replic_Matur_Polypro"/>
</dbReference>
<evidence type="ECO:0000313" key="7">
    <source>
        <dbReference type="Proteomes" id="UP000701853"/>
    </source>
</evidence>
<evidence type="ECO:0000259" key="4">
    <source>
        <dbReference type="Pfam" id="PF17919"/>
    </source>
</evidence>